<organism evidence="2 3">
    <name type="scientific">Kipferlia bialata</name>
    <dbReference type="NCBI Taxonomy" id="797122"/>
    <lineage>
        <taxon>Eukaryota</taxon>
        <taxon>Metamonada</taxon>
        <taxon>Carpediemonas-like organisms</taxon>
        <taxon>Kipferlia</taxon>
    </lineage>
</organism>
<proteinExistence type="predicted"/>
<comment type="caution">
    <text evidence="2">The sequence shown here is derived from an EMBL/GenBank/DDBJ whole genome shotgun (WGS) entry which is preliminary data.</text>
</comment>
<dbReference type="SUPFAM" id="SSF47616">
    <property type="entry name" value="GST C-terminal domain-like"/>
    <property type="match status" value="1"/>
</dbReference>
<evidence type="ECO:0000313" key="3">
    <source>
        <dbReference type="Proteomes" id="UP000265618"/>
    </source>
</evidence>
<feature type="domain" description="Glutathione S-transferase C-terminal" evidence="1">
    <location>
        <begin position="17"/>
        <end position="63"/>
    </location>
</feature>
<keyword evidence="3" id="KW-1185">Reference proteome</keyword>
<dbReference type="AlphaFoldDB" id="A0A9K3CPG5"/>
<dbReference type="InterPro" id="IPR004046">
    <property type="entry name" value="GST_C"/>
</dbReference>
<sequence length="67" mass="7190">MLEKMGKDMVMIVSGVERTLVGPYACGEEPCYADFALGNLANMMKMGGKTELLEACPKLAALAALYE</sequence>
<evidence type="ECO:0000259" key="1">
    <source>
        <dbReference type="Pfam" id="PF14497"/>
    </source>
</evidence>
<dbReference type="EMBL" id="BDIP01000269">
    <property type="protein sequence ID" value="GIQ80919.1"/>
    <property type="molecule type" value="Genomic_DNA"/>
</dbReference>
<gene>
    <name evidence="2" type="ORF">KIPB_001799</name>
</gene>
<name>A0A9K3CPG5_9EUKA</name>
<reference evidence="2 3" key="1">
    <citation type="journal article" date="2018" name="PLoS ONE">
        <title>The draft genome of Kipferlia bialata reveals reductive genome evolution in fornicate parasites.</title>
        <authorList>
            <person name="Tanifuji G."/>
            <person name="Takabayashi S."/>
            <person name="Kume K."/>
            <person name="Takagi M."/>
            <person name="Nakayama T."/>
            <person name="Kamikawa R."/>
            <person name="Inagaki Y."/>
            <person name="Hashimoto T."/>
        </authorList>
    </citation>
    <scope>NUCLEOTIDE SEQUENCE [LARGE SCALE GENOMIC DNA]</scope>
    <source>
        <strain evidence="2">NY0173</strain>
    </source>
</reference>
<dbReference type="Pfam" id="PF14497">
    <property type="entry name" value="GST_C_3"/>
    <property type="match status" value="1"/>
</dbReference>
<dbReference type="Proteomes" id="UP000265618">
    <property type="component" value="Unassembled WGS sequence"/>
</dbReference>
<dbReference type="InterPro" id="IPR036282">
    <property type="entry name" value="Glutathione-S-Trfase_C_sf"/>
</dbReference>
<evidence type="ECO:0000313" key="2">
    <source>
        <dbReference type="EMBL" id="GIQ80919.1"/>
    </source>
</evidence>
<accession>A0A9K3CPG5</accession>
<dbReference type="CDD" id="cd00299">
    <property type="entry name" value="GST_C_family"/>
    <property type="match status" value="1"/>
</dbReference>
<protein>
    <recommendedName>
        <fullName evidence="1">Glutathione S-transferase C-terminal domain-containing protein</fullName>
    </recommendedName>
</protein>